<protein>
    <recommendedName>
        <fullName evidence="8">RTA1 like protein</fullName>
    </recommendedName>
</protein>
<evidence type="ECO:0000313" key="6">
    <source>
        <dbReference type="EMBL" id="KAK5072239.1"/>
    </source>
</evidence>
<keyword evidence="4 5" id="KW-0472">Membrane</keyword>
<evidence type="ECO:0000256" key="1">
    <source>
        <dbReference type="ARBA" id="ARBA00004141"/>
    </source>
</evidence>
<feature type="transmembrane region" description="Helical" evidence="5">
    <location>
        <begin position="136"/>
        <end position="163"/>
    </location>
</feature>
<feature type="transmembrane region" description="Helical" evidence="5">
    <location>
        <begin position="247"/>
        <end position="267"/>
    </location>
</feature>
<gene>
    <name evidence="6" type="ORF">LTR24_010512</name>
</gene>
<feature type="transmembrane region" description="Helical" evidence="5">
    <location>
        <begin position="27"/>
        <end position="51"/>
    </location>
</feature>
<dbReference type="PANTHER" id="PTHR31465">
    <property type="entry name" value="PROTEIN RTA1-RELATED"/>
    <property type="match status" value="1"/>
</dbReference>
<feature type="transmembrane region" description="Helical" evidence="5">
    <location>
        <begin position="175"/>
        <end position="199"/>
    </location>
</feature>
<evidence type="ECO:0000313" key="7">
    <source>
        <dbReference type="Proteomes" id="UP001345013"/>
    </source>
</evidence>
<accession>A0ABR0JV94</accession>
<name>A0ABR0JV94_9EURO</name>
<evidence type="ECO:0008006" key="8">
    <source>
        <dbReference type="Google" id="ProtNLM"/>
    </source>
</evidence>
<evidence type="ECO:0000256" key="4">
    <source>
        <dbReference type="ARBA" id="ARBA00023136"/>
    </source>
</evidence>
<dbReference type="Proteomes" id="UP001345013">
    <property type="component" value="Unassembled WGS sequence"/>
</dbReference>
<dbReference type="Pfam" id="PF04479">
    <property type="entry name" value="RTA1"/>
    <property type="match status" value="1"/>
</dbReference>
<reference evidence="6 7" key="1">
    <citation type="submission" date="2023-08" db="EMBL/GenBank/DDBJ databases">
        <title>Black Yeasts Isolated from many extreme environments.</title>
        <authorList>
            <person name="Coleine C."/>
            <person name="Stajich J.E."/>
            <person name="Selbmann L."/>
        </authorList>
    </citation>
    <scope>NUCLEOTIDE SEQUENCE [LARGE SCALE GENOMIC DNA]</scope>
    <source>
        <strain evidence="6 7">CCFEE 5885</strain>
    </source>
</reference>
<dbReference type="PANTHER" id="PTHR31465:SF1">
    <property type="entry name" value="PROTEIN RTA1-RELATED"/>
    <property type="match status" value="1"/>
</dbReference>
<evidence type="ECO:0000256" key="2">
    <source>
        <dbReference type="ARBA" id="ARBA00022692"/>
    </source>
</evidence>
<feature type="transmembrane region" description="Helical" evidence="5">
    <location>
        <begin position="211"/>
        <end position="227"/>
    </location>
</feature>
<organism evidence="6 7">
    <name type="scientific">Lithohypha guttulata</name>
    <dbReference type="NCBI Taxonomy" id="1690604"/>
    <lineage>
        <taxon>Eukaryota</taxon>
        <taxon>Fungi</taxon>
        <taxon>Dikarya</taxon>
        <taxon>Ascomycota</taxon>
        <taxon>Pezizomycotina</taxon>
        <taxon>Eurotiomycetes</taxon>
        <taxon>Chaetothyriomycetidae</taxon>
        <taxon>Chaetothyriales</taxon>
        <taxon>Trichomeriaceae</taxon>
        <taxon>Lithohypha</taxon>
    </lineage>
</organism>
<dbReference type="InterPro" id="IPR007568">
    <property type="entry name" value="RTA1"/>
</dbReference>
<comment type="caution">
    <text evidence="6">The sequence shown here is derived from an EMBL/GenBank/DDBJ whole genome shotgun (WGS) entry which is preliminary data.</text>
</comment>
<keyword evidence="7" id="KW-1185">Reference proteome</keyword>
<keyword evidence="3 5" id="KW-1133">Transmembrane helix</keyword>
<proteinExistence type="predicted"/>
<keyword evidence="2 5" id="KW-0812">Transmembrane</keyword>
<evidence type="ECO:0000256" key="3">
    <source>
        <dbReference type="ARBA" id="ARBA00022989"/>
    </source>
</evidence>
<feature type="transmembrane region" description="Helical" evidence="5">
    <location>
        <begin position="63"/>
        <end position="81"/>
    </location>
</feature>
<comment type="subcellular location">
    <subcellularLocation>
        <location evidence="1">Membrane</location>
        <topology evidence="1">Multi-pass membrane protein</topology>
    </subcellularLocation>
</comment>
<feature type="transmembrane region" description="Helical" evidence="5">
    <location>
        <begin position="93"/>
        <end position="115"/>
    </location>
</feature>
<dbReference type="EMBL" id="JAVRRG010000345">
    <property type="protein sequence ID" value="KAK5072239.1"/>
    <property type="molecule type" value="Genomic_DNA"/>
</dbReference>
<sequence>MSDTCSNVQGYVDPNWPRPDDDGSSCIIIYGYVPSFALGVLGVVLFTTALVAHSYLLSRYRTWYFSTVIVGTVMEIIGYIFRILASKKNPYSVAYFVGQYFCIVVAPVFYSAAIYTLITPMTKRIGREYAPLSPKVILWTFIICDIIATTIQMTGAGLIGRAYSDGKDPTTPNNILLAGLAFQVFSFAVFIFCLLFFLVRSRNTTDRHFKIFSTAVLVATLAVYLRTCIRLAETAEGLLEFLSTHEAIFGCLEFLPIVIAVYIFVYWHPGRWLGSESIHKKTGKSELEVSQLPR</sequence>
<evidence type="ECO:0000256" key="5">
    <source>
        <dbReference type="SAM" id="Phobius"/>
    </source>
</evidence>